<keyword evidence="5" id="KW-0479">Metal-binding</keyword>
<comment type="subcellular location">
    <subcellularLocation>
        <location evidence="2">Nucleus</location>
    </subcellularLocation>
</comment>
<accession>E3KVT1</accession>
<dbReference type="Proteomes" id="UP000008783">
    <property type="component" value="Unassembled WGS sequence"/>
</dbReference>
<comment type="similarity">
    <text evidence="3">Belongs to the HARBI1 family.</text>
</comment>
<dbReference type="InterPro" id="IPR027806">
    <property type="entry name" value="HARBI1_dom"/>
</dbReference>
<dbReference type="EMBL" id="DS178313">
    <property type="protein sequence ID" value="EFP88297.2"/>
    <property type="molecule type" value="Genomic_DNA"/>
</dbReference>
<keyword evidence="6" id="KW-0378">Hydrolase</keyword>
<evidence type="ECO:0000256" key="1">
    <source>
        <dbReference type="ARBA" id="ARBA00001968"/>
    </source>
</evidence>
<dbReference type="GO" id="GO:0005634">
    <property type="term" value="C:nucleus"/>
    <property type="evidence" value="ECO:0007669"/>
    <property type="project" value="UniProtKB-SubCell"/>
</dbReference>
<feature type="domain" description="DDE Tnp4" evidence="8">
    <location>
        <begin position="193"/>
        <end position="318"/>
    </location>
</feature>
<dbReference type="eggNOG" id="KOG4585">
    <property type="taxonomic scope" value="Eukaryota"/>
</dbReference>
<keyword evidence="10" id="KW-1185">Reference proteome</keyword>
<evidence type="ECO:0000313" key="9">
    <source>
        <dbReference type="EMBL" id="EFP88297.2"/>
    </source>
</evidence>
<dbReference type="GeneID" id="10535693"/>
<gene>
    <name evidence="9" type="ORF">PGTG_14381</name>
</gene>
<dbReference type="AlphaFoldDB" id="E3KVT1"/>
<evidence type="ECO:0000256" key="2">
    <source>
        <dbReference type="ARBA" id="ARBA00004123"/>
    </source>
</evidence>
<reference evidence="10" key="2">
    <citation type="journal article" date="2011" name="Proc. Natl. Acad. Sci. U.S.A.">
        <title>Obligate biotrophy features unraveled by the genomic analysis of rust fungi.</title>
        <authorList>
            <person name="Duplessis S."/>
            <person name="Cuomo C.A."/>
            <person name="Lin Y.-C."/>
            <person name="Aerts A."/>
            <person name="Tisserant E."/>
            <person name="Veneault-Fourrey C."/>
            <person name="Joly D.L."/>
            <person name="Hacquard S."/>
            <person name="Amselem J."/>
            <person name="Cantarel B.L."/>
            <person name="Chiu R."/>
            <person name="Coutinho P.M."/>
            <person name="Feau N."/>
            <person name="Field M."/>
            <person name="Frey P."/>
            <person name="Gelhaye E."/>
            <person name="Goldberg J."/>
            <person name="Grabherr M.G."/>
            <person name="Kodira C.D."/>
            <person name="Kohler A."/>
            <person name="Kuees U."/>
            <person name="Lindquist E.A."/>
            <person name="Lucas S.M."/>
            <person name="Mago R."/>
            <person name="Mauceli E."/>
            <person name="Morin E."/>
            <person name="Murat C."/>
            <person name="Pangilinan J.L."/>
            <person name="Park R."/>
            <person name="Pearson M."/>
            <person name="Quesneville H."/>
            <person name="Rouhier N."/>
            <person name="Sakthikumar S."/>
            <person name="Salamov A.A."/>
            <person name="Schmutz J."/>
            <person name="Selles B."/>
            <person name="Shapiro H."/>
            <person name="Tanguay P."/>
            <person name="Tuskan G.A."/>
            <person name="Henrissat B."/>
            <person name="Van de Peer Y."/>
            <person name="Rouze P."/>
            <person name="Ellis J.G."/>
            <person name="Dodds P.N."/>
            <person name="Schein J.E."/>
            <person name="Zhong S."/>
            <person name="Hamelin R.C."/>
            <person name="Grigoriev I.V."/>
            <person name="Szabo L.J."/>
            <person name="Martin F."/>
        </authorList>
    </citation>
    <scope>NUCLEOTIDE SEQUENCE [LARGE SCALE GENOMIC DNA]</scope>
    <source>
        <strain evidence="10">CRL 75-36-700-3 / race SCCL</strain>
    </source>
</reference>
<reference key="1">
    <citation type="submission" date="2007-01" db="EMBL/GenBank/DDBJ databases">
        <title>The Genome Sequence of Puccinia graminis f. sp. tritici Strain CRL 75-36-700-3.</title>
        <authorList>
            <consortium name="The Broad Institute Genome Sequencing Platform"/>
            <person name="Birren B."/>
            <person name="Lander E."/>
            <person name="Galagan J."/>
            <person name="Nusbaum C."/>
            <person name="Devon K."/>
            <person name="Cuomo C."/>
            <person name="Jaffe D."/>
            <person name="Butler J."/>
            <person name="Alvarez P."/>
            <person name="Gnerre S."/>
            <person name="Grabherr M."/>
            <person name="Mauceli E."/>
            <person name="Brockman W."/>
            <person name="Young S."/>
            <person name="LaButti K."/>
            <person name="Sykes S."/>
            <person name="DeCaprio D."/>
            <person name="Crawford M."/>
            <person name="Koehrsen M."/>
            <person name="Engels R."/>
            <person name="Montgomery P."/>
            <person name="Pearson M."/>
            <person name="Howarth C."/>
            <person name="Larson L."/>
            <person name="White J."/>
            <person name="Zeng Q."/>
            <person name="Kodira C."/>
            <person name="Yandava C."/>
            <person name="Alvarado L."/>
            <person name="O'Leary S."/>
            <person name="Szabo L."/>
            <person name="Dean R."/>
            <person name="Schein J."/>
        </authorList>
    </citation>
    <scope>NUCLEOTIDE SEQUENCE</scope>
    <source>
        <strain>CRL 75-36-700-3</strain>
    </source>
</reference>
<evidence type="ECO:0000256" key="7">
    <source>
        <dbReference type="ARBA" id="ARBA00023242"/>
    </source>
</evidence>
<dbReference type="InParanoid" id="E3KVT1"/>
<evidence type="ECO:0000256" key="3">
    <source>
        <dbReference type="ARBA" id="ARBA00006958"/>
    </source>
</evidence>
<organism evidence="9 10">
    <name type="scientific">Puccinia graminis f. sp. tritici (strain CRL 75-36-700-3 / race SCCL)</name>
    <name type="common">Black stem rust fungus</name>
    <dbReference type="NCBI Taxonomy" id="418459"/>
    <lineage>
        <taxon>Eukaryota</taxon>
        <taxon>Fungi</taxon>
        <taxon>Dikarya</taxon>
        <taxon>Basidiomycota</taxon>
        <taxon>Pucciniomycotina</taxon>
        <taxon>Pucciniomycetes</taxon>
        <taxon>Pucciniales</taxon>
        <taxon>Pucciniaceae</taxon>
        <taxon>Puccinia</taxon>
    </lineage>
</organism>
<dbReference type="KEGG" id="pgr:PGTG_14381"/>
<protein>
    <recommendedName>
        <fullName evidence="8">DDE Tnp4 domain-containing protein</fullName>
    </recommendedName>
</protein>
<dbReference type="VEuPathDB" id="FungiDB:PGTG_14381"/>
<keyword evidence="7" id="KW-0539">Nucleus</keyword>
<comment type="cofactor">
    <cofactor evidence="1">
        <name>a divalent metal cation</name>
        <dbReference type="ChEBI" id="CHEBI:60240"/>
    </cofactor>
</comment>
<dbReference type="GO" id="GO:0016787">
    <property type="term" value="F:hydrolase activity"/>
    <property type="evidence" value="ECO:0007669"/>
    <property type="project" value="UniProtKB-KW"/>
</dbReference>
<proteinExistence type="inferred from homology"/>
<dbReference type="RefSeq" id="XP_003332716.2">
    <property type="nucleotide sequence ID" value="XM_003332668.2"/>
</dbReference>
<name>E3KVT1_PUCGT</name>
<evidence type="ECO:0000256" key="4">
    <source>
        <dbReference type="ARBA" id="ARBA00022722"/>
    </source>
</evidence>
<dbReference type="PANTHER" id="PTHR22930">
    <property type="match status" value="1"/>
</dbReference>
<evidence type="ECO:0000256" key="6">
    <source>
        <dbReference type="ARBA" id="ARBA00022801"/>
    </source>
</evidence>
<dbReference type="Pfam" id="PF13359">
    <property type="entry name" value="DDE_Tnp_4"/>
    <property type="match status" value="1"/>
</dbReference>
<evidence type="ECO:0000313" key="10">
    <source>
        <dbReference type="Proteomes" id="UP000008783"/>
    </source>
</evidence>
<dbReference type="HOGENOM" id="CLU_018552_2_2_1"/>
<keyword evidence="4" id="KW-0540">Nuclease</keyword>
<dbReference type="GO" id="GO:0046872">
    <property type="term" value="F:metal ion binding"/>
    <property type="evidence" value="ECO:0007669"/>
    <property type="project" value="UniProtKB-KW"/>
</dbReference>
<dbReference type="GO" id="GO:0004518">
    <property type="term" value="F:nuclease activity"/>
    <property type="evidence" value="ECO:0007669"/>
    <property type="project" value="UniProtKB-KW"/>
</dbReference>
<evidence type="ECO:0000259" key="8">
    <source>
        <dbReference type="Pfam" id="PF13359"/>
    </source>
</evidence>
<dbReference type="PANTHER" id="PTHR22930:SF85">
    <property type="entry name" value="GH03217P-RELATED"/>
    <property type="match status" value="1"/>
</dbReference>
<sequence length="319" mass="36152">MVRTSRRRLLITSLEKSIKDDLTLMALNYLFGGDENDTSGSDMDTDYEDDKWEDEEMIYTDLECKARALLKIQGDRYLAPRGRIEKAPEMHQFILHRMQEIFHNNSNHPQRPVIEQMMVALNRLGCFGNGVAVGMIATCYRIGHGTVEVYTNRCIMAILSLKTTLLEWPTAAARQETKAHYGEVGFKGCVGLIDGSLVVLSTCPEKDGQDYYSRKGFYCIATLLVCDQHKNITYVFTGWPGCSHDMRLMTNCALSKSPNQYFSDGEYLLADSAFVPTLTTVPAYKRKRNKQLTDEQTDFNRHLSGVRVAIENCIGLLKN</sequence>
<dbReference type="OrthoDB" id="3233403at2759"/>
<dbReference type="InterPro" id="IPR045249">
    <property type="entry name" value="HARBI1-like"/>
</dbReference>
<evidence type="ECO:0000256" key="5">
    <source>
        <dbReference type="ARBA" id="ARBA00022723"/>
    </source>
</evidence>